<protein>
    <recommendedName>
        <fullName evidence="2">pyridoxal kinase</fullName>
        <ecNumber evidence="2">2.7.1.35</ecNumber>
    </recommendedName>
</protein>
<keyword evidence="6" id="KW-0067">ATP-binding</keyword>
<dbReference type="GO" id="GO:0005524">
    <property type="term" value="F:ATP binding"/>
    <property type="evidence" value="ECO:0007669"/>
    <property type="project" value="UniProtKB-KW"/>
</dbReference>
<dbReference type="NCBIfam" id="TIGR00687">
    <property type="entry name" value="pyridox_kin"/>
    <property type="match status" value="1"/>
</dbReference>
<dbReference type="STRING" id="1230905.A0A1G4J5I7"/>
<dbReference type="GO" id="GO:0009443">
    <property type="term" value="P:pyridoxal 5'-phosphate salvage"/>
    <property type="evidence" value="ECO:0007669"/>
    <property type="project" value="InterPro"/>
</dbReference>
<evidence type="ECO:0000256" key="6">
    <source>
        <dbReference type="ARBA" id="ARBA00022840"/>
    </source>
</evidence>
<evidence type="ECO:0000256" key="1">
    <source>
        <dbReference type="ARBA" id="ARBA00008805"/>
    </source>
</evidence>
<dbReference type="InterPro" id="IPR013749">
    <property type="entry name" value="PM/HMP-P_kinase-1"/>
</dbReference>
<evidence type="ECO:0000313" key="8">
    <source>
        <dbReference type="EMBL" id="SCU84787.1"/>
    </source>
</evidence>
<dbReference type="PANTHER" id="PTHR10534">
    <property type="entry name" value="PYRIDOXAL KINASE"/>
    <property type="match status" value="1"/>
</dbReference>
<keyword evidence="4" id="KW-0547">Nucleotide-binding</keyword>
<name>A0A1G4J5I7_9SACH</name>
<keyword evidence="9" id="KW-1185">Reference proteome</keyword>
<dbReference type="SUPFAM" id="SSF53613">
    <property type="entry name" value="Ribokinase-like"/>
    <property type="match status" value="1"/>
</dbReference>
<dbReference type="EC" id="2.7.1.35" evidence="2"/>
<dbReference type="Gene3D" id="3.40.1190.20">
    <property type="match status" value="1"/>
</dbReference>
<keyword evidence="3" id="KW-0808">Transferase</keyword>
<reference evidence="9" key="1">
    <citation type="submission" date="2016-03" db="EMBL/GenBank/DDBJ databases">
        <authorList>
            <person name="Devillers H."/>
        </authorList>
    </citation>
    <scope>NUCLEOTIDE SEQUENCE [LARGE SCALE GENOMIC DNA]</scope>
</reference>
<dbReference type="CDD" id="cd01173">
    <property type="entry name" value="pyridoxal_pyridoxamine_kinase"/>
    <property type="match status" value="1"/>
</dbReference>
<evidence type="ECO:0000259" key="7">
    <source>
        <dbReference type="Pfam" id="PF08543"/>
    </source>
</evidence>
<comment type="similarity">
    <text evidence="1">Belongs to the pyridoxine kinase family.</text>
</comment>
<organism evidence="8 9">
    <name type="scientific">Lachancea mirantina</name>
    <dbReference type="NCBI Taxonomy" id="1230905"/>
    <lineage>
        <taxon>Eukaryota</taxon>
        <taxon>Fungi</taxon>
        <taxon>Dikarya</taxon>
        <taxon>Ascomycota</taxon>
        <taxon>Saccharomycotina</taxon>
        <taxon>Saccharomycetes</taxon>
        <taxon>Saccharomycetales</taxon>
        <taxon>Saccharomycetaceae</taxon>
        <taxon>Lachancea</taxon>
    </lineage>
</organism>
<dbReference type="GO" id="GO:0005829">
    <property type="term" value="C:cytosol"/>
    <property type="evidence" value="ECO:0007669"/>
    <property type="project" value="TreeGrafter"/>
</dbReference>
<accession>A0A1G4J5I7</accession>
<proteinExistence type="inferred from homology"/>
<feature type="domain" description="Pyridoxamine kinase/Phosphomethylpyrimidine kinase" evidence="7">
    <location>
        <begin position="80"/>
        <end position="227"/>
    </location>
</feature>
<dbReference type="InterPro" id="IPR004625">
    <property type="entry name" value="PyrdxlKinase"/>
</dbReference>
<evidence type="ECO:0000256" key="4">
    <source>
        <dbReference type="ARBA" id="ARBA00022741"/>
    </source>
</evidence>
<dbReference type="InterPro" id="IPR029056">
    <property type="entry name" value="Ribokinase-like"/>
</dbReference>
<sequence>MPRLLATQSHVVHGYVGNKAATFPLQCLGWDVDCVNSVQFSNHTGYGADLIFGSIASEKDLELLLTGVSDFDDYDALLSGYLPTDAAVSTMGRFYTQMKQKNASVIWLLDPVMGDDGQLYVNENVVPIYRALVSSSLVDVMTPNHFELELLYGSNISNKNELKSALAHFHKTVPAIVVTSCSRDLFEDGSHIYCVASLRGTRPVVFRIPVIDSYFTGVGDMFSALLLDRLYRMFEAGRRTFAEEVNHVLNVLHNVLELTLKHSPKNVKAVMGQPKEMKQMELRTIESRDLYDRKSSAHNFIYKPL</sequence>
<gene>
    <name evidence="8" type="ORF">LAMI_0C08878G</name>
</gene>
<dbReference type="PANTHER" id="PTHR10534:SF2">
    <property type="entry name" value="PYRIDOXAL KINASE"/>
    <property type="match status" value="1"/>
</dbReference>
<dbReference type="OrthoDB" id="2104723at2759"/>
<evidence type="ECO:0000256" key="5">
    <source>
        <dbReference type="ARBA" id="ARBA00022777"/>
    </source>
</evidence>
<dbReference type="Pfam" id="PF08543">
    <property type="entry name" value="Phos_pyr_kin"/>
    <property type="match status" value="1"/>
</dbReference>
<dbReference type="AlphaFoldDB" id="A0A1G4J5I7"/>
<dbReference type="EMBL" id="LT598466">
    <property type="protein sequence ID" value="SCU84787.1"/>
    <property type="molecule type" value="Genomic_DNA"/>
</dbReference>
<dbReference type="Proteomes" id="UP000191024">
    <property type="component" value="Chromosome C"/>
</dbReference>
<keyword evidence="5" id="KW-0418">Kinase</keyword>
<evidence type="ECO:0000313" key="9">
    <source>
        <dbReference type="Proteomes" id="UP000191024"/>
    </source>
</evidence>
<evidence type="ECO:0000256" key="3">
    <source>
        <dbReference type="ARBA" id="ARBA00022679"/>
    </source>
</evidence>
<evidence type="ECO:0000256" key="2">
    <source>
        <dbReference type="ARBA" id="ARBA00012104"/>
    </source>
</evidence>
<dbReference type="GO" id="GO:0008478">
    <property type="term" value="F:pyridoxal kinase activity"/>
    <property type="evidence" value="ECO:0007669"/>
    <property type="project" value="UniProtKB-EC"/>
</dbReference>